<sequence length="561" mass="60051">MVRSQVSWLTPTIFGLLVGNAAAQDTWCGKVYNGSAQIIPGGFLTQPEASSSPLLDVQLTTRHSIYVGNETIAEFIVDAVLSPYHGSAYSAGTSTGANTSDTLDFTVASQGNVLVSGSVGVGTSDNLFSFNVSQLAPSTTPYPITLTGSTSGGGNFTAASELFYLPNKDNGSVVKVDRLYGSILYRSNNTAGVFKAYFPYGYYGSYGGYFNITGTPTTFANDGFNALNIVSDFADGDMTYTLDEMDGTDLMLQYDMRNSYQNLTSVTQQLPLVKDHPSLLTYYTADEPDGWGYTFESTTDAYDLLASQDKYHPTALVLNCQNYFFEQYSAGSDIIMEDAYPIGINTTFSTKWNTPVNLTYGDCGCDNCVGSFNLLNVATRVEDFKKYASWLGGSEVMRKPIWAVPQAFSGEQYWSRDPTADETWAMDLLAFNHGAKGRLAWIYPPSAVLGNATSQLAKVVTVSPVVDYLTSANPVLVQDATAGNSTLDVAYWAPNGQGVLVSVVNPVDSPVVAPVRIALPGLNVSKISATPWGNASWAFDGSALVAAGGLAGHATSFVLLQ</sequence>
<comment type="caution">
    <text evidence="2">The sequence shown here is derived from an EMBL/GenBank/DDBJ whole genome shotgun (WGS) entry which is preliminary data.</text>
</comment>
<protein>
    <submittedName>
        <fullName evidence="2">Uncharacterized protein</fullName>
    </submittedName>
</protein>
<dbReference type="AlphaFoldDB" id="A0A9W8YMN0"/>
<name>A0A9W8YMN0_9PEZI</name>
<accession>A0A9W8YMN0</accession>
<dbReference type="Proteomes" id="UP001140453">
    <property type="component" value="Unassembled WGS sequence"/>
</dbReference>
<feature type="signal peptide" evidence="1">
    <location>
        <begin position="1"/>
        <end position="23"/>
    </location>
</feature>
<evidence type="ECO:0000313" key="2">
    <source>
        <dbReference type="EMBL" id="KAJ4387688.1"/>
    </source>
</evidence>
<dbReference type="EMBL" id="JAPEVB010000005">
    <property type="protein sequence ID" value="KAJ4387688.1"/>
    <property type="molecule type" value="Genomic_DNA"/>
</dbReference>
<gene>
    <name evidence="2" type="ORF">N0V93_008286</name>
</gene>
<proteinExistence type="predicted"/>
<dbReference type="OrthoDB" id="2338662at2759"/>
<organism evidence="2 3">
    <name type="scientific">Gnomoniopsis smithogilvyi</name>
    <dbReference type="NCBI Taxonomy" id="1191159"/>
    <lineage>
        <taxon>Eukaryota</taxon>
        <taxon>Fungi</taxon>
        <taxon>Dikarya</taxon>
        <taxon>Ascomycota</taxon>
        <taxon>Pezizomycotina</taxon>
        <taxon>Sordariomycetes</taxon>
        <taxon>Sordariomycetidae</taxon>
        <taxon>Diaporthales</taxon>
        <taxon>Gnomoniaceae</taxon>
        <taxon>Gnomoniopsis</taxon>
    </lineage>
</organism>
<evidence type="ECO:0000313" key="3">
    <source>
        <dbReference type="Proteomes" id="UP001140453"/>
    </source>
</evidence>
<keyword evidence="3" id="KW-1185">Reference proteome</keyword>
<keyword evidence="1" id="KW-0732">Signal</keyword>
<reference evidence="2" key="1">
    <citation type="submission" date="2022-10" db="EMBL/GenBank/DDBJ databases">
        <title>Tapping the CABI collections for fungal endophytes: first genome assemblies for Collariella, Neodidymelliopsis, Ascochyta clinopodiicola, Didymella pomorum, Didymosphaeria variabile, Neocosmospora piperis and Neocucurbitaria cava.</title>
        <authorList>
            <person name="Hill R."/>
        </authorList>
    </citation>
    <scope>NUCLEOTIDE SEQUENCE</scope>
    <source>
        <strain evidence="2">IMI 355082</strain>
    </source>
</reference>
<evidence type="ECO:0000256" key="1">
    <source>
        <dbReference type="SAM" id="SignalP"/>
    </source>
</evidence>
<feature type="chain" id="PRO_5040896168" evidence="1">
    <location>
        <begin position="24"/>
        <end position="561"/>
    </location>
</feature>